<keyword evidence="5" id="KW-1185">Reference proteome</keyword>
<dbReference type="Pfam" id="PF00196">
    <property type="entry name" value="GerE"/>
    <property type="match status" value="1"/>
</dbReference>
<keyword evidence="1" id="KW-0547">Nucleotide-binding</keyword>
<dbReference type="InterPro" id="IPR019734">
    <property type="entry name" value="TPR_rpt"/>
</dbReference>
<dbReference type="SMART" id="SM00028">
    <property type="entry name" value="TPR"/>
    <property type="match status" value="4"/>
</dbReference>
<dbReference type="CDD" id="cd06170">
    <property type="entry name" value="LuxR_C_like"/>
    <property type="match status" value="1"/>
</dbReference>
<dbReference type="Gene3D" id="1.25.40.10">
    <property type="entry name" value="Tetratricopeptide repeat domain"/>
    <property type="match status" value="1"/>
</dbReference>
<evidence type="ECO:0000259" key="3">
    <source>
        <dbReference type="PROSITE" id="PS50043"/>
    </source>
</evidence>
<dbReference type="GO" id="GO:0006355">
    <property type="term" value="P:regulation of DNA-templated transcription"/>
    <property type="evidence" value="ECO:0007669"/>
    <property type="project" value="InterPro"/>
</dbReference>
<dbReference type="Gene3D" id="1.10.10.10">
    <property type="entry name" value="Winged helix-like DNA-binding domain superfamily/Winged helix DNA-binding domain"/>
    <property type="match status" value="1"/>
</dbReference>
<keyword evidence="2" id="KW-0067">ATP-binding</keyword>
<dbReference type="OrthoDB" id="3796539at2"/>
<accession>A0A1X1YGA1</accession>
<dbReference type="STRING" id="1108812.AWC16_14755"/>
<dbReference type="PANTHER" id="PTHR16305">
    <property type="entry name" value="TESTICULAR SOLUBLE ADENYLYL CYCLASE"/>
    <property type="match status" value="1"/>
</dbReference>
<reference evidence="4 5" key="1">
    <citation type="submission" date="2016-01" db="EMBL/GenBank/DDBJ databases">
        <title>The new phylogeny of the genus Mycobacterium.</title>
        <authorList>
            <person name="Tarcisio F."/>
            <person name="Conor M."/>
            <person name="Antonella G."/>
            <person name="Elisabetta G."/>
            <person name="Giulia F.S."/>
            <person name="Sara T."/>
            <person name="Anna F."/>
            <person name="Clotilde B."/>
            <person name="Roberto B."/>
            <person name="Veronica D.S."/>
            <person name="Fabio R."/>
            <person name="Monica P."/>
            <person name="Olivier J."/>
            <person name="Enrico T."/>
            <person name="Nicola S."/>
        </authorList>
    </citation>
    <scope>NUCLEOTIDE SEQUENCE [LARGE SCALE GENOMIC DNA]</scope>
    <source>
        <strain evidence="4 5">DSM 45394</strain>
    </source>
</reference>
<dbReference type="InterPro" id="IPR041664">
    <property type="entry name" value="AAA_16"/>
</dbReference>
<evidence type="ECO:0000313" key="4">
    <source>
        <dbReference type="EMBL" id="ORW10083.1"/>
    </source>
</evidence>
<gene>
    <name evidence="4" type="ORF">AWC16_14755</name>
</gene>
<evidence type="ECO:0000313" key="5">
    <source>
        <dbReference type="Proteomes" id="UP000193866"/>
    </source>
</evidence>
<dbReference type="InterPro" id="IPR000792">
    <property type="entry name" value="Tscrpt_reg_LuxR_C"/>
</dbReference>
<dbReference type="PROSITE" id="PS50043">
    <property type="entry name" value="HTH_LUXR_2"/>
    <property type="match status" value="1"/>
</dbReference>
<feature type="domain" description="HTH luxR-type" evidence="3">
    <location>
        <begin position="852"/>
        <end position="917"/>
    </location>
</feature>
<dbReference type="SUPFAM" id="SSF48452">
    <property type="entry name" value="TPR-like"/>
    <property type="match status" value="2"/>
</dbReference>
<dbReference type="GO" id="GO:0005524">
    <property type="term" value="F:ATP binding"/>
    <property type="evidence" value="ECO:0007669"/>
    <property type="project" value="UniProtKB-KW"/>
</dbReference>
<dbReference type="PANTHER" id="PTHR16305:SF35">
    <property type="entry name" value="TRANSCRIPTIONAL ACTIVATOR DOMAIN"/>
    <property type="match status" value="1"/>
</dbReference>
<dbReference type="InterPro" id="IPR016032">
    <property type="entry name" value="Sig_transdc_resp-reg_C-effctor"/>
</dbReference>
<dbReference type="SUPFAM" id="SSF52540">
    <property type="entry name" value="P-loop containing nucleoside triphosphate hydrolases"/>
    <property type="match status" value="1"/>
</dbReference>
<proteinExistence type="predicted"/>
<dbReference type="Proteomes" id="UP000193866">
    <property type="component" value="Unassembled WGS sequence"/>
</dbReference>
<dbReference type="EMBL" id="LQPG01000025">
    <property type="protein sequence ID" value="ORW10083.1"/>
    <property type="molecule type" value="Genomic_DNA"/>
</dbReference>
<comment type="caution">
    <text evidence="4">The sequence shown here is derived from an EMBL/GenBank/DDBJ whole genome shotgun (WGS) entry which is preliminary data.</text>
</comment>
<dbReference type="GO" id="GO:0005737">
    <property type="term" value="C:cytoplasm"/>
    <property type="evidence" value="ECO:0007669"/>
    <property type="project" value="TreeGrafter"/>
</dbReference>
<dbReference type="Pfam" id="PF13191">
    <property type="entry name" value="AAA_16"/>
    <property type="match status" value="1"/>
</dbReference>
<dbReference type="InterPro" id="IPR036388">
    <property type="entry name" value="WH-like_DNA-bd_sf"/>
</dbReference>
<dbReference type="GO" id="GO:0003677">
    <property type="term" value="F:DNA binding"/>
    <property type="evidence" value="ECO:0007669"/>
    <property type="project" value="InterPro"/>
</dbReference>
<dbReference type="SUPFAM" id="SSF46894">
    <property type="entry name" value="C-terminal effector domain of the bipartite response regulators"/>
    <property type="match status" value="1"/>
</dbReference>
<dbReference type="PRINTS" id="PR00038">
    <property type="entry name" value="HTHLUXR"/>
</dbReference>
<name>A0A1X1YGA1_9MYCO</name>
<dbReference type="SMART" id="SM00421">
    <property type="entry name" value="HTH_LUXR"/>
    <property type="match status" value="1"/>
</dbReference>
<evidence type="ECO:0000256" key="2">
    <source>
        <dbReference type="ARBA" id="ARBA00022840"/>
    </source>
</evidence>
<dbReference type="GO" id="GO:0004016">
    <property type="term" value="F:adenylate cyclase activity"/>
    <property type="evidence" value="ECO:0007669"/>
    <property type="project" value="TreeGrafter"/>
</dbReference>
<dbReference type="InterPro" id="IPR011990">
    <property type="entry name" value="TPR-like_helical_dom_sf"/>
</dbReference>
<evidence type="ECO:0000256" key="1">
    <source>
        <dbReference type="ARBA" id="ARBA00022741"/>
    </source>
</evidence>
<organism evidence="4 5">
    <name type="scientific">Mycolicibacter longobardus</name>
    <dbReference type="NCBI Taxonomy" id="1108812"/>
    <lineage>
        <taxon>Bacteria</taxon>
        <taxon>Bacillati</taxon>
        <taxon>Actinomycetota</taxon>
        <taxon>Actinomycetes</taxon>
        <taxon>Mycobacteriales</taxon>
        <taxon>Mycobacteriaceae</taxon>
        <taxon>Mycolicibacter</taxon>
    </lineage>
</organism>
<dbReference type="InterPro" id="IPR027417">
    <property type="entry name" value="P-loop_NTPase"/>
</dbReference>
<dbReference type="AlphaFoldDB" id="A0A1X1YGA1"/>
<protein>
    <recommendedName>
        <fullName evidence="3">HTH luxR-type domain-containing protein</fullName>
    </recommendedName>
</protein>
<dbReference type="PROSITE" id="PS00622">
    <property type="entry name" value="HTH_LUXR_1"/>
    <property type="match status" value="1"/>
</dbReference>
<sequence>MADSAKVREAQSRAVCAFLAQIGPDPAGLLIEGEPGIGKTRLWTHAVASATAAGFRVLSARVSDAEAKLSFATLADLLDDVDPMLLEQLPPVQQIALNRVLLRGDEGPATDHRAAATAFLSVLKLLASQTPVLVAIDDIQWLDSASSAAVSFAARRLKGPVAIVATSRTGDPDCQDISWLNAALPTQLTRIVLHPIGLGETRTLIAHQLGRNLAKSTVTRIHDISGGNPLYALELARMLDEQPSHDQWGMPGSLTALVNQRLATVDDDTAQLLLAAACMAAPSVAELSQATGTALERAIELLEDAEGKGIITLDGNRVAFTHPLLSHGVYTQAGAAQRRAMHRTLATLTELPELRARHLALATVSADEATLQALDAAADAAAARGAPSAAAELIDLAIGLGGDTPLRQLRAAEQHFRAGSFDEARIGVQSVITTLEPGALRAAALLRLGAIDGYSDRFDQAADVLTQAIAEAGDNPALRLRGLMLLALALGMTGDMGACVDHARRAVEAADQLDHQALRSQALALWIHVGFMYGLGTDKAALQTALALEDPNIPAPVTVQASAVAAVNCAWTGNLHEAHTRLTALSRRCVNAGQEMDVVWTAQFTTMVDLWLGRLEDASHVADDALERAEQIGSPISLIDAWSCQAWVAAYRGREGDARRAVDTALTTARDNKIGFKTAAITAVLAFLEVSLHHYEAALSALEPLLAAFDPAHDTEIMVGAWLPDAVEALTAAGRLDEAEALVAALETNGARLNRAWMLAVGARARALLLSARGDLEAATHAAEQAMIHHEALPMPFERARTQLLLGQLQRRRRQRANAGRNLAEASSSFEAIGAPIWAARARAELARLSGTSAQSIDLTPTEQRIAERAAAGLSNRDIAAELFLAPKTVELHLSRAYRKLGIRSRTQLHSRLNAANAPRVLP</sequence>
<dbReference type="RefSeq" id="WP_085265285.1">
    <property type="nucleotide sequence ID" value="NZ_JACKVG010000020.1"/>
</dbReference>